<evidence type="ECO:0000313" key="4">
    <source>
        <dbReference type="EMBL" id="MBB4867367.1"/>
    </source>
</evidence>
<evidence type="ECO:0000256" key="2">
    <source>
        <dbReference type="SAM" id="Phobius"/>
    </source>
</evidence>
<keyword evidence="2" id="KW-0472">Membrane</keyword>
<dbReference type="CDD" id="cd06257">
    <property type="entry name" value="DnaJ"/>
    <property type="match status" value="1"/>
</dbReference>
<protein>
    <submittedName>
        <fullName evidence="4">DnaJ like chaperone protein</fullName>
    </submittedName>
</protein>
<accession>A0A7W7P5J7</accession>
<organism evidence="4 5">
    <name type="scientific">Pseudomonas nitroreducens</name>
    <dbReference type="NCBI Taxonomy" id="46680"/>
    <lineage>
        <taxon>Bacteria</taxon>
        <taxon>Pseudomonadati</taxon>
        <taxon>Pseudomonadota</taxon>
        <taxon>Gammaproteobacteria</taxon>
        <taxon>Pseudomonadales</taxon>
        <taxon>Pseudomonadaceae</taxon>
        <taxon>Pseudomonas</taxon>
    </lineage>
</organism>
<keyword evidence="2" id="KW-1133">Transmembrane helix</keyword>
<evidence type="ECO:0000259" key="3">
    <source>
        <dbReference type="PROSITE" id="PS50076"/>
    </source>
</evidence>
<proteinExistence type="predicted"/>
<dbReference type="Proteomes" id="UP000566995">
    <property type="component" value="Unassembled WGS sequence"/>
</dbReference>
<reference evidence="4 5" key="1">
    <citation type="submission" date="2020-08" db="EMBL/GenBank/DDBJ databases">
        <title>Functional genomics of gut bacteria from endangered species of beetles.</title>
        <authorList>
            <person name="Carlos-Shanley C."/>
        </authorList>
    </citation>
    <scope>NUCLEOTIDE SEQUENCE [LARGE SCALE GENOMIC DNA]</scope>
    <source>
        <strain evidence="4 5">S00179</strain>
    </source>
</reference>
<dbReference type="SUPFAM" id="SSF46565">
    <property type="entry name" value="Chaperone J-domain"/>
    <property type="match status" value="1"/>
</dbReference>
<gene>
    <name evidence="4" type="ORF">HNP46_006279</name>
</gene>
<keyword evidence="2" id="KW-0812">Transmembrane</keyword>
<evidence type="ECO:0000313" key="5">
    <source>
        <dbReference type="Proteomes" id="UP000566995"/>
    </source>
</evidence>
<name>A0A7W7P5J7_PSENT</name>
<keyword evidence="1" id="KW-0143">Chaperone</keyword>
<dbReference type="SUPFAM" id="SSF158682">
    <property type="entry name" value="TerB-like"/>
    <property type="match status" value="1"/>
</dbReference>
<dbReference type="InterPro" id="IPR036869">
    <property type="entry name" value="J_dom_sf"/>
</dbReference>
<dbReference type="RefSeq" id="WP_184596793.1">
    <property type="nucleotide sequence ID" value="NZ_JACHLI010000039.1"/>
</dbReference>
<evidence type="ECO:0000256" key="1">
    <source>
        <dbReference type="ARBA" id="ARBA00023186"/>
    </source>
</evidence>
<dbReference type="Gene3D" id="1.10.3680.10">
    <property type="entry name" value="TerB-like"/>
    <property type="match status" value="1"/>
</dbReference>
<dbReference type="AlphaFoldDB" id="A0A7W7P5J7"/>
<feature type="transmembrane region" description="Helical" evidence="2">
    <location>
        <begin position="6"/>
        <end position="29"/>
    </location>
</feature>
<dbReference type="PROSITE" id="PS50076">
    <property type="entry name" value="DNAJ_2"/>
    <property type="match status" value="1"/>
</dbReference>
<dbReference type="SMART" id="SM00271">
    <property type="entry name" value="DnaJ"/>
    <property type="match status" value="1"/>
</dbReference>
<dbReference type="InterPro" id="IPR001623">
    <property type="entry name" value="DnaJ_domain"/>
</dbReference>
<dbReference type="Pfam" id="PF00226">
    <property type="entry name" value="DnaJ"/>
    <property type="match status" value="1"/>
</dbReference>
<sequence>MFWPGTLVGVIAGWALASIPGAMLGALLGQVLDRRLKKRTWKGLLEQLRGGPTVSDQELLFLLLGRLAKSRGRVVDAHIQQARAEMQRLQLDDKARRQAIDAFGRGKLGGELLDAGLRQRQGREATAEGLIQACWRMAWAAGTPNAAQKNLLLQWGDVLELARSRVLALAAGAEPAKPPATPRESYTAALRLLGVTADSEPDEIKRAYRKLISQNHPDKLEGQGASPERIAAATGKTREIQAAYLLVRQRKGFR</sequence>
<dbReference type="InterPro" id="IPR029024">
    <property type="entry name" value="TerB-like"/>
</dbReference>
<dbReference type="EMBL" id="JACHLI010000039">
    <property type="protein sequence ID" value="MBB4867367.1"/>
    <property type="molecule type" value="Genomic_DNA"/>
</dbReference>
<comment type="caution">
    <text evidence="4">The sequence shown here is derived from an EMBL/GenBank/DDBJ whole genome shotgun (WGS) entry which is preliminary data.</text>
</comment>
<dbReference type="PRINTS" id="PR00625">
    <property type="entry name" value="JDOMAIN"/>
</dbReference>
<feature type="domain" description="J" evidence="3">
    <location>
        <begin position="188"/>
        <end position="254"/>
    </location>
</feature>
<dbReference type="Gene3D" id="1.10.287.110">
    <property type="entry name" value="DnaJ domain"/>
    <property type="match status" value="1"/>
</dbReference>